<proteinExistence type="predicted"/>
<accession>A0A376AFW3</accession>
<protein>
    <submittedName>
        <fullName evidence="1">Uncharacterized protein</fullName>
    </submittedName>
</protein>
<keyword evidence="2" id="KW-1185">Reference proteome</keyword>
<gene>
    <name evidence="1" type="ORF">RHIZ70_2071</name>
</gene>
<name>A0A376AFW3_9HYPH</name>
<dbReference type="RefSeq" id="WP_115669163.1">
    <property type="nucleotide sequence ID" value="NZ_UEYP01000002.1"/>
</dbReference>
<dbReference type="InterPro" id="IPR045720">
    <property type="entry name" value="DUF6074"/>
</dbReference>
<dbReference type="Proteomes" id="UP000254764">
    <property type="component" value="Unassembled WGS sequence"/>
</dbReference>
<evidence type="ECO:0000313" key="2">
    <source>
        <dbReference type="Proteomes" id="UP000254764"/>
    </source>
</evidence>
<evidence type="ECO:0000313" key="1">
    <source>
        <dbReference type="EMBL" id="SSC66363.1"/>
    </source>
</evidence>
<dbReference type="EMBL" id="UEYP01000002">
    <property type="protein sequence ID" value="SSC66363.1"/>
    <property type="molecule type" value="Genomic_DNA"/>
</dbReference>
<organism evidence="1 2">
    <name type="scientific">Ciceribacter selenitireducens ATCC BAA-1503</name>
    <dbReference type="NCBI Taxonomy" id="1336235"/>
    <lineage>
        <taxon>Bacteria</taxon>
        <taxon>Pseudomonadati</taxon>
        <taxon>Pseudomonadota</taxon>
        <taxon>Alphaproteobacteria</taxon>
        <taxon>Hyphomicrobiales</taxon>
        <taxon>Rhizobiaceae</taxon>
        <taxon>Ciceribacter</taxon>
    </lineage>
</organism>
<dbReference type="AlphaFoldDB" id="A0A376AFW3"/>
<reference evidence="2" key="1">
    <citation type="submission" date="2018-07" db="EMBL/GenBank/DDBJ databases">
        <authorList>
            <person name="Peiro R."/>
            <person name="Begona"/>
            <person name="Cbmso G."/>
            <person name="Lopez M."/>
            <person name="Gonzalez S."/>
        </authorList>
    </citation>
    <scope>NUCLEOTIDE SEQUENCE [LARGE SCALE GENOMIC DNA]</scope>
</reference>
<sequence>MRNDAPTEKATPSIAFFPLASRRDLVRRSAELLDNCHGPAAVDFWRTTCRALGAELLALGCPEEEMRAEILDFQAAVQMELMWLHRGQAVAEG</sequence>
<dbReference type="Pfam" id="PF19551">
    <property type="entry name" value="DUF6074"/>
    <property type="match status" value="1"/>
</dbReference>
<dbReference type="OrthoDB" id="8083007at2"/>